<name>A0A1B8U255_9FLAO</name>
<dbReference type="AlphaFoldDB" id="A0A1B8U255"/>
<protein>
    <submittedName>
        <fullName evidence="1">Uncharacterized protein</fullName>
    </submittedName>
</protein>
<dbReference type="Proteomes" id="UP000092584">
    <property type="component" value="Unassembled WGS sequence"/>
</dbReference>
<evidence type="ECO:0000313" key="2">
    <source>
        <dbReference type="Proteomes" id="UP000092584"/>
    </source>
</evidence>
<dbReference type="KEGG" id="pob:LPB03_02220"/>
<reference evidence="2" key="1">
    <citation type="submission" date="2016-02" db="EMBL/GenBank/DDBJ databases">
        <authorList>
            <person name="Shin S.-K."/>
            <person name="Yi H."/>
            <person name="Kim E."/>
        </authorList>
    </citation>
    <scope>NUCLEOTIDE SEQUENCE [LARGE SCALE GENOMIC DNA]</scope>
    <source>
        <strain evidence="2">LPB0003</strain>
    </source>
</reference>
<sequence>MYRMKQTIIILILILILTLTSCVRTEKQETLLLADREAPLGWVYLRVYKDKTFEFESRGLERRGDIYEGIVEVRNDTIFFQYVDSVPKAGNKAILTENFVSYFSGEYPERLEIKKNVLKTE</sequence>
<accession>A0A1B8U255</accession>
<dbReference type="EMBL" id="LSFM01000013">
    <property type="protein sequence ID" value="OBY65948.1"/>
    <property type="molecule type" value="Genomic_DNA"/>
</dbReference>
<organism evidence="1 2">
    <name type="scientific">Polaribacter vadi</name>
    <dbReference type="NCBI Taxonomy" id="1774273"/>
    <lineage>
        <taxon>Bacteria</taxon>
        <taxon>Pseudomonadati</taxon>
        <taxon>Bacteroidota</taxon>
        <taxon>Flavobacteriia</taxon>
        <taxon>Flavobacteriales</taxon>
        <taxon>Flavobacteriaceae</taxon>
    </lineage>
</organism>
<gene>
    <name evidence="1" type="ORF">LPB3_02860</name>
</gene>
<comment type="caution">
    <text evidence="1">The sequence shown here is derived from an EMBL/GenBank/DDBJ whole genome shotgun (WGS) entry which is preliminary data.</text>
</comment>
<keyword evidence="2" id="KW-1185">Reference proteome</keyword>
<evidence type="ECO:0000313" key="1">
    <source>
        <dbReference type="EMBL" id="OBY65948.1"/>
    </source>
</evidence>
<dbReference type="PROSITE" id="PS51257">
    <property type="entry name" value="PROKAR_LIPOPROTEIN"/>
    <property type="match status" value="1"/>
</dbReference>
<proteinExistence type="predicted"/>
<dbReference type="STRING" id="1774273.LPB03_02220"/>